<dbReference type="GO" id="GO:0016987">
    <property type="term" value="F:sigma factor activity"/>
    <property type="evidence" value="ECO:0007669"/>
    <property type="project" value="UniProtKB-KW"/>
</dbReference>
<dbReference type="Pfam" id="PF08281">
    <property type="entry name" value="Sigma70_r4_2"/>
    <property type="match status" value="1"/>
</dbReference>
<evidence type="ECO:0008006" key="11">
    <source>
        <dbReference type="Google" id="ProtNLM"/>
    </source>
</evidence>
<dbReference type="GO" id="GO:0006352">
    <property type="term" value="P:DNA-templated transcription initiation"/>
    <property type="evidence" value="ECO:0007669"/>
    <property type="project" value="InterPro"/>
</dbReference>
<dbReference type="SUPFAM" id="SSF88659">
    <property type="entry name" value="Sigma3 and sigma4 domains of RNA polymerase sigma factors"/>
    <property type="match status" value="1"/>
</dbReference>
<feature type="domain" description="RNA polymerase sigma-70 region 2" evidence="7">
    <location>
        <begin position="25"/>
        <end position="86"/>
    </location>
</feature>
<reference evidence="10" key="1">
    <citation type="submission" date="2020-05" db="EMBL/GenBank/DDBJ databases">
        <title>Frigoriglobus tundricola gen. nov., sp. nov., a psychrotolerant cellulolytic planctomycete of the family Gemmataceae with two divergent copies of 16S rRNA gene.</title>
        <authorList>
            <person name="Kulichevskaya I.S."/>
            <person name="Ivanova A.A."/>
            <person name="Naumoff D.G."/>
            <person name="Beletsky A.V."/>
            <person name="Rijpstra W.I.C."/>
            <person name="Sinninghe Damste J.S."/>
            <person name="Mardanov A.V."/>
            <person name="Ravin N.V."/>
            <person name="Dedysh S.N."/>
        </authorList>
    </citation>
    <scope>NUCLEOTIDE SEQUENCE [LARGE SCALE GENOMIC DNA]</scope>
    <source>
        <strain evidence="10">PL17</strain>
    </source>
</reference>
<comment type="similarity">
    <text evidence="1">Belongs to the sigma-70 factor family. ECF subfamily.</text>
</comment>
<feature type="compositionally biased region" description="Low complexity" evidence="6">
    <location>
        <begin position="253"/>
        <end position="266"/>
    </location>
</feature>
<accession>A0A6M5Z2T9</accession>
<dbReference type="InterPro" id="IPR013249">
    <property type="entry name" value="RNA_pol_sigma70_r4_t2"/>
</dbReference>
<dbReference type="InterPro" id="IPR007627">
    <property type="entry name" value="RNA_pol_sigma70_r2"/>
</dbReference>
<evidence type="ECO:0000256" key="1">
    <source>
        <dbReference type="ARBA" id="ARBA00010641"/>
    </source>
</evidence>
<organism evidence="9 10">
    <name type="scientific">Frigoriglobus tundricola</name>
    <dbReference type="NCBI Taxonomy" id="2774151"/>
    <lineage>
        <taxon>Bacteria</taxon>
        <taxon>Pseudomonadati</taxon>
        <taxon>Planctomycetota</taxon>
        <taxon>Planctomycetia</taxon>
        <taxon>Gemmatales</taxon>
        <taxon>Gemmataceae</taxon>
        <taxon>Frigoriglobus</taxon>
    </lineage>
</organism>
<dbReference type="KEGG" id="ftj:FTUN_8189"/>
<dbReference type="SUPFAM" id="SSF88946">
    <property type="entry name" value="Sigma2 domain of RNA polymerase sigma factors"/>
    <property type="match status" value="1"/>
</dbReference>
<dbReference type="RefSeq" id="WP_171475276.1">
    <property type="nucleotide sequence ID" value="NZ_CP053452.2"/>
</dbReference>
<feature type="coiled-coil region" evidence="5">
    <location>
        <begin position="301"/>
        <end position="363"/>
    </location>
</feature>
<dbReference type="InterPro" id="IPR039425">
    <property type="entry name" value="RNA_pol_sigma-70-like"/>
</dbReference>
<evidence type="ECO:0000256" key="2">
    <source>
        <dbReference type="ARBA" id="ARBA00023015"/>
    </source>
</evidence>
<keyword evidence="3" id="KW-0731">Sigma factor</keyword>
<evidence type="ECO:0000256" key="5">
    <source>
        <dbReference type="SAM" id="Coils"/>
    </source>
</evidence>
<evidence type="ECO:0000313" key="9">
    <source>
        <dbReference type="EMBL" id="QJX00559.1"/>
    </source>
</evidence>
<proteinExistence type="inferred from homology"/>
<dbReference type="InterPro" id="IPR036388">
    <property type="entry name" value="WH-like_DNA-bd_sf"/>
</dbReference>
<dbReference type="Gene3D" id="1.10.10.10">
    <property type="entry name" value="Winged helix-like DNA-binding domain superfamily/Winged helix DNA-binding domain"/>
    <property type="match status" value="1"/>
</dbReference>
<gene>
    <name evidence="9" type="ORF">FTUN_8189</name>
</gene>
<dbReference type="Pfam" id="PF04542">
    <property type="entry name" value="Sigma70_r2"/>
    <property type="match status" value="1"/>
</dbReference>
<dbReference type="InterPro" id="IPR014284">
    <property type="entry name" value="RNA_pol_sigma-70_dom"/>
</dbReference>
<evidence type="ECO:0000259" key="7">
    <source>
        <dbReference type="Pfam" id="PF04542"/>
    </source>
</evidence>
<dbReference type="GO" id="GO:0003677">
    <property type="term" value="F:DNA binding"/>
    <property type="evidence" value="ECO:0007669"/>
    <property type="project" value="InterPro"/>
</dbReference>
<evidence type="ECO:0000256" key="3">
    <source>
        <dbReference type="ARBA" id="ARBA00023082"/>
    </source>
</evidence>
<dbReference type="InterPro" id="IPR013324">
    <property type="entry name" value="RNA_pol_sigma_r3/r4-like"/>
</dbReference>
<keyword evidence="10" id="KW-1185">Reference proteome</keyword>
<evidence type="ECO:0000313" key="10">
    <source>
        <dbReference type="Proteomes" id="UP000503447"/>
    </source>
</evidence>
<dbReference type="AlphaFoldDB" id="A0A6M5Z2T9"/>
<sequence length="560" mass="61561">MGVPDSELLHRFTLDRDEAAFELLVWRHGSMVLGVCRRAIRDEQLAEDAFQAVFLVLARKAAAVRGNLGGWLYKVARRVATRAQKKHLSTQPVIETVAAPVPDLTERDEITQVLDTEVARLPERLRRPVVLCYLGGWSTEDAAREIGCPRGTVLSRLATARKHLADRLVRRGVTLPAALATVGVSGRLVSTATGAVSRYLTGTLSSSTAAQLANGVIQTMSRATLLGAMSGLLLAATLVTGVGWVTAQPGEKPAGASAPTAPVAADPRPEQPTPPPKAAQPEPDVARKAVALKIRTLERFAETLSTEIEATEKHLELLSKANGLGDNQRSIREKQIVETEEEYRRQNREVNKLEAELFVLRKRLENKHLPAPDPILIQSEVNSDVTVRQTRDVVERIKNELKNATPVTGPKETPQTTELKSTLARVEKAYAEAVKSATENAIEAAQTNVKIAAGLRIAKISPDLEIQKEIRERLKDELITVKKFYDQLAATANIAELRKSIEPQRELLARIKREIILLQLQAEGVQLPEVSGAEGKLDAIFRELVMLRKEVQELKEQSKK</sequence>
<evidence type="ECO:0000259" key="8">
    <source>
        <dbReference type="Pfam" id="PF08281"/>
    </source>
</evidence>
<dbReference type="NCBIfam" id="TIGR02937">
    <property type="entry name" value="sigma70-ECF"/>
    <property type="match status" value="1"/>
</dbReference>
<dbReference type="InterPro" id="IPR013325">
    <property type="entry name" value="RNA_pol_sigma_r2"/>
</dbReference>
<feature type="region of interest" description="Disordered" evidence="6">
    <location>
        <begin position="250"/>
        <end position="284"/>
    </location>
</feature>
<dbReference type="EMBL" id="CP053452">
    <property type="protein sequence ID" value="QJX00559.1"/>
    <property type="molecule type" value="Genomic_DNA"/>
</dbReference>
<dbReference type="CDD" id="cd06171">
    <property type="entry name" value="Sigma70_r4"/>
    <property type="match status" value="1"/>
</dbReference>
<evidence type="ECO:0000256" key="6">
    <source>
        <dbReference type="SAM" id="MobiDB-lite"/>
    </source>
</evidence>
<protein>
    <recommendedName>
        <fullName evidence="11">ECF RNA polymerase sigma factor SigE</fullName>
    </recommendedName>
</protein>
<dbReference type="Proteomes" id="UP000503447">
    <property type="component" value="Chromosome"/>
</dbReference>
<keyword evidence="2" id="KW-0805">Transcription regulation</keyword>
<feature type="domain" description="RNA polymerase sigma factor 70 region 4 type 2" evidence="8">
    <location>
        <begin position="113"/>
        <end position="164"/>
    </location>
</feature>
<dbReference type="PANTHER" id="PTHR43133">
    <property type="entry name" value="RNA POLYMERASE ECF-TYPE SIGMA FACTO"/>
    <property type="match status" value="1"/>
</dbReference>
<evidence type="ECO:0000256" key="4">
    <source>
        <dbReference type="ARBA" id="ARBA00023163"/>
    </source>
</evidence>
<dbReference type="Gene3D" id="1.10.1740.10">
    <property type="match status" value="1"/>
</dbReference>
<keyword evidence="4" id="KW-0804">Transcription</keyword>
<dbReference type="PANTHER" id="PTHR43133:SF51">
    <property type="entry name" value="RNA POLYMERASE SIGMA FACTOR"/>
    <property type="match status" value="1"/>
</dbReference>
<name>A0A6M5Z2T9_9BACT</name>
<keyword evidence="5" id="KW-0175">Coiled coil</keyword>